<dbReference type="EMBL" id="JAPEUY010000014">
    <property type="protein sequence ID" value="KAJ4366284.1"/>
    <property type="molecule type" value="Genomic_DNA"/>
</dbReference>
<comment type="caution">
    <text evidence="2">The sequence shown here is derived from an EMBL/GenBank/DDBJ whole genome shotgun (WGS) entry which is preliminary data.</text>
</comment>
<feature type="region of interest" description="Disordered" evidence="1">
    <location>
        <begin position="698"/>
        <end position="759"/>
    </location>
</feature>
<dbReference type="AlphaFoldDB" id="A0A9W9CJ28"/>
<feature type="compositionally biased region" description="Polar residues" evidence="1">
    <location>
        <begin position="7"/>
        <end position="27"/>
    </location>
</feature>
<reference evidence="2" key="1">
    <citation type="submission" date="2022-10" db="EMBL/GenBank/DDBJ databases">
        <title>Tapping the CABI collections for fungal endophytes: first genome assemblies for Collariella, Neodidymelliopsis, Ascochyta clinopodiicola, Didymella pomorum, Didymosphaeria variabile, Neocosmospora piperis and Neocucurbitaria cava.</title>
        <authorList>
            <person name="Hill R."/>
        </authorList>
    </citation>
    <scope>NUCLEOTIDE SEQUENCE</scope>
    <source>
        <strain evidence="2">IMI 356814</strain>
    </source>
</reference>
<feature type="compositionally biased region" description="Basic and acidic residues" evidence="1">
    <location>
        <begin position="383"/>
        <end position="396"/>
    </location>
</feature>
<feature type="compositionally biased region" description="Polar residues" evidence="1">
    <location>
        <begin position="481"/>
        <end position="495"/>
    </location>
</feature>
<accession>A0A9W9CJ28</accession>
<dbReference type="PANTHER" id="PTHR38887">
    <property type="entry name" value="CHROMOSOME 21, WHOLE GENOME SHOTGUN SEQUENCE"/>
    <property type="match status" value="1"/>
</dbReference>
<dbReference type="PANTHER" id="PTHR38887:SF1">
    <property type="entry name" value="RAS MODIFICATION PROTEIN ERF4"/>
    <property type="match status" value="1"/>
</dbReference>
<sequence>MAGQRPNLASSDSILNHQLPSPPTLSHANGPYTPRASSVPDDSDAEFDPTPLHSPGGPQYDDLPPSYDEAQHQAVTDARNGIAPLDPNQLEAHRLTLNEGPNEPEIWEYRVRGEQLEPASEHEQAPEYGSHVYNARPTVPVEHVQSSSDIPVGQIQSRNAPSNTVHDPTTALLDRALEFTQHEPDADVQYAPRLTRPIAIPQGVQREHASDNYSNASVQFLRAYAKALHAHSIRPAEFTEFLDGLNALWEANSATNDLLHESPPTDGSSSLVHDYIRGANEAFFAPRGLRVSLRSLSTLLASLNIPTERGQRAGAVASVLHSSSTPTQRAQALYPWVEALETNVPEPSTRTLVLREMSEQMRSQSYNQYGSPREAADKNLSGKARERSFEEEHADPPHSIPDSVDETNQSFGPGSPNARGFRGTGNRRGGPWSPFGAPGQGPFGAPGNGPFGRPGRGPFGAAGNGPFGRAIRASGGRGYTETRSTGPNSGQYTNDWATLGGNLGKLGEEFGKRMGDWGQQFGKRAGAWGQDVGKRAEVWGEEVSARASGSGTQRRTERGPAGAQVHDDPPPSYPEKPLGQETGVLRGGEKAKISPSSSTRLKSEKKGHDMDDEDDDASSISSDSSDSDSDSDLDSDSDEDYPDTEAIFRSRIRSINEQADLSAKKGKKSPEEVAQERAFAIEKAQKEKTVMDLKIEEKQTKRAIRSSLKQKRRELKRAHRQKKREMRKNHAGIRKGKAKKTKEWREAKREYKEKKKELRREKLAARKEWREARYDKKKTRNEGGIRHGDPKDASDGMVWVVIENLGA</sequence>
<feature type="region of interest" description="Disordered" evidence="1">
    <location>
        <begin position="539"/>
        <end position="652"/>
    </location>
</feature>
<dbReference type="InterPro" id="IPR053221">
    <property type="entry name" value="Burnettramic_acid_biosynth"/>
</dbReference>
<keyword evidence="3" id="KW-1185">Reference proteome</keyword>
<gene>
    <name evidence="2" type="ORF">N0V83_007920</name>
</gene>
<dbReference type="Proteomes" id="UP001140560">
    <property type="component" value="Unassembled WGS sequence"/>
</dbReference>
<proteinExistence type="predicted"/>
<evidence type="ECO:0000313" key="2">
    <source>
        <dbReference type="EMBL" id="KAJ4366284.1"/>
    </source>
</evidence>
<protein>
    <submittedName>
        <fullName evidence="2">Uncharacterized protein</fullName>
    </submittedName>
</protein>
<evidence type="ECO:0000256" key="1">
    <source>
        <dbReference type="SAM" id="MobiDB-lite"/>
    </source>
</evidence>
<feature type="compositionally biased region" description="Basic and acidic residues" evidence="1">
    <location>
        <begin position="741"/>
        <end position="759"/>
    </location>
</feature>
<evidence type="ECO:0000313" key="3">
    <source>
        <dbReference type="Proteomes" id="UP001140560"/>
    </source>
</evidence>
<feature type="compositionally biased region" description="Basic residues" evidence="1">
    <location>
        <begin position="701"/>
        <end position="740"/>
    </location>
</feature>
<feature type="region of interest" description="Disordered" evidence="1">
    <location>
        <begin position="1"/>
        <end position="74"/>
    </location>
</feature>
<feature type="compositionally biased region" description="Acidic residues" evidence="1">
    <location>
        <begin position="625"/>
        <end position="643"/>
    </location>
</feature>
<name>A0A9W9CJ28_9PLEO</name>
<feature type="region of interest" description="Disordered" evidence="1">
    <location>
        <begin position="461"/>
        <end position="495"/>
    </location>
</feature>
<dbReference type="OrthoDB" id="3068835at2759"/>
<organism evidence="2 3">
    <name type="scientific">Neocucurbitaria cava</name>
    <dbReference type="NCBI Taxonomy" id="798079"/>
    <lineage>
        <taxon>Eukaryota</taxon>
        <taxon>Fungi</taxon>
        <taxon>Dikarya</taxon>
        <taxon>Ascomycota</taxon>
        <taxon>Pezizomycotina</taxon>
        <taxon>Dothideomycetes</taxon>
        <taxon>Pleosporomycetidae</taxon>
        <taxon>Pleosporales</taxon>
        <taxon>Pleosporineae</taxon>
        <taxon>Cucurbitariaceae</taxon>
        <taxon>Neocucurbitaria</taxon>
    </lineage>
</organism>
<feature type="region of interest" description="Disordered" evidence="1">
    <location>
        <begin position="363"/>
        <end position="428"/>
    </location>
</feature>